<accession>F2NSM0</accession>
<dbReference type="KEGG" id="tsu:Tresu_1910"/>
<dbReference type="RefSeq" id="WP_013702075.1">
    <property type="nucleotide sequence ID" value="NC_015385.1"/>
</dbReference>
<protein>
    <recommendedName>
        <fullName evidence="2">DUF362 domain-containing protein</fullName>
    </recommendedName>
</protein>
<organism evidence="3 4">
    <name type="scientific">Treponema succinifaciens (strain ATCC 33096 / DSM 2489 / 6091)</name>
    <dbReference type="NCBI Taxonomy" id="869209"/>
    <lineage>
        <taxon>Bacteria</taxon>
        <taxon>Pseudomonadati</taxon>
        <taxon>Spirochaetota</taxon>
        <taxon>Spirochaetia</taxon>
        <taxon>Spirochaetales</taxon>
        <taxon>Treponemataceae</taxon>
        <taxon>Treponema</taxon>
    </lineage>
</organism>
<dbReference type="InterPro" id="IPR007160">
    <property type="entry name" value="DUF362"/>
</dbReference>
<evidence type="ECO:0000313" key="4">
    <source>
        <dbReference type="Proteomes" id="UP000006852"/>
    </source>
</evidence>
<dbReference type="Pfam" id="PF04015">
    <property type="entry name" value="DUF362"/>
    <property type="match status" value="1"/>
</dbReference>
<gene>
    <name evidence="3" type="ordered locus">Tresu_1910</name>
</gene>
<proteinExistence type="predicted"/>
<evidence type="ECO:0000256" key="1">
    <source>
        <dbReference type="SAM" id="SignalP"/>
    </source>
</evidence>
<name>F2NSM0_TRES6</name>
<sequence length="312" mass="34182">MKKLLSTLLALLFAAGIFAQNQNDGQKNGSQNQSIVYFTRDVSSAGLMKVYRALKQKIEGNVGIKVSFGGPDEEVLQPDLLRDLVRTTGGTMFDGNGLSGNRRTSEMNLSYARRHGFMEIGKCVMVSDSDYINLPLTGGNLLKYARTGKEFAGFDTLISVFRVRLHMLPAFDGNIKNISLCLANRSGKCIIHSGGTDESHYHSTPADVLEKSFADAAKAALDYKKNWAFINVLDDIEPNDSCRGAKNLGKIGIIASNDIVALEQCTLDFVIEKTDVDNATKSEWKAAHCTGMVEQLEKLGGGTRNYRLVELK</sequence>
<feature type="chain" id="PRO_5003287397" description="DUF362 domain-containing protein" evidence="1">
    <location>
        <begin position="20"/>
        <end position="312"/>
    </location>
</feature>
<dbReference type="EMBL" id="CP002631">
    <property type="protein sequence ID" value="AEB14794.1"/>
    <property type="molecule type" value="Genomic_DNA"/>
</dbReference>
<dbReference type="Proteomes" id="UP000006852">
    <property type="component" value="Chromosome"/>
</dbReference>
<dbReference type="HOGENOM" id="CLU_046240_1_1_12"/>
<keyword evidence="4" id="KW-1185">Reference proteome</keyword>
<keyword evidence="1" id="KW-0732">Signal</keyword>
<reference evidence="3 4" key="1">
    <citation type="journal article" date="2011" name="Stand. Genomic Sci.">
        <title>Complete genome sequence of Treponema succinifaciens type strain (6091).</title>
        <authorList>
            <person name="Han C."/>
            <person name="Gronow S."/>
            <person name="Teshima H."/>
            <person name="Lapidus A."/>
            <person name="Nolan M."/>
            <person name="Lucas S."/>
            <person name="Hammon N."/>
            <person name="Deshpande S."/>
            <person name="Cheng J.F."/>
            <person name="Zeytun A."/>
            <person name="Tapia R."/>
            <person name="Goodwin L."/>
            <person name="Pitluck S."/>
            <person name="Liolios K."/>
            <person name="Pagani I."/>
            <person name="Ivanova N."/>
            <person name="Mavromatis K."/>
            <person name="Mikhailova N."/>
            <person name="Huntemann M."/>
            <person name="Pati A."/>
            <person name="Chen A."/>
            <person name="Palaniappan K."/>
            <person name="Land M."/>
            <person name="Hauser L."/>
            <person name="Brambilla E.M."/>
            <person name="Rohde M."/>
            <person name="Goker M."/>
            <person name="Woyke T."/>
            <person name="Bristow J."/>
            <person name="Eisen J.A."/>
            <person name="Markowitz V."/>
            <person name="Hugenholtz P."/>
            <person name="Kyrpides N.C."/>
            <person name="Klenk H.P."/>
            <person name="Detter J.C."/>
        </authorList>
    </citation>
    <scope>NUCLEOTIDE SEQUENCE [LARGE SCALE GENOMIC DNA]</scope>
    <source>
        <strain evidence="4">ATCC 33096 / DSM 2489 / 6091</strain>
    </source>
</reference>
<dbReference type="OrthoDB" id="9781559at2"/>
<dbReference type="GeneID" id="302999043"/>
<evidence type="ECO:0000259" key="2">
    <source>
        <dbReference type="Pfam" id="PF04015"/>
    </source>
</evidence>
<evidence type="ECO:0000313" key="3">
    <source>
        <dbReference type="EMBL" id="AEB14794.1"/>
    </source>
</evidence>
<feature type="signal peptide" evidence="1">
    <location>
        <begin position="1"/>
        <end position="19"/>
    </location>
</feature>
<dbReference type="eggNOG" id="COG2768">
    <property type="taxonomic scope" value="Bacteria"/>
</dbReference>
<feature type="domain" description="DUF362" evidence="2">
    <location>
        <begin position="62"/>
        <end position="267"/>
    </location>
</feature>
<reference evidence="4" key="2">
    <citation type="submission" date="2011-04" db="EMBL/GenBank/DDBJ databases">
        <title>The complete genome of chromosome of Treponema succinifaciens DSM 2489.</title>
        <authorList>
            <person name="Lucas S."/>
            <person name="Copeland A."/>
            <person name="Lapidus A."/>
            <person name="Bruce D."/>
            <person name="Goodwin L."/>
            <person name="Pitluck S."/>
            <person name="Peters L."/>
            <person name="Kyrpides N."/>
            <person name="Mavromatis K."/>
            <person name="Ivanova N."/>
            <person name="Ovchinnikova G."/>
            <person name="Teshima H."/>
            <person name="Detter J.C."/>
            <person name="Tapia R."/>
            <person name="Han C."/>
            <person name="Land M."/>
            <person name="Hauser L."/>
            <person name="Markowitz V."/>
            <person name="Cheng J.-F."/>
            <person name="Hugenholtz P."/>
            <person name="Woyke T."/>
            <person name="Wu D."/>
            <person name="Gronow S."/>
            <person name="Wellnitz S."/>
            <person name="Brambilla E."/>
            <person name="Klenk H.-P."/>
            <person name="Eisen J.A."/>
        </authorList>
    </citation>
    <scope>NUCLEOTIDE SEQUENCE [LARGE SCALE GENOMIC DNA]</scope>
    <source>
        <strain evidence="4">ATCC 33096 / DSM 2489 / 6091</strain>
    </source>
</reference>
<dbReference type="AlphaFoldDB" id="F2NSM0"/>